<reference evidence="1" key="2">
    <citation type="journal article" date="2015" name="Data Brief">
        <title>Shoot transcriptome of the giant reed, Arundo donax.</title>
        <authorList>
            <person name="Barrero R.A."/>
            <person name="Guerrero F.D."/>
            <person name="Moolhuijzen P."/>
            <person name="Goolsby J.A."/>
            <person name="Tidwell J."/>
            <person name="Bellgard S.E."/>
            <person name="Bellgard M.I."/>
        </authorList>
    </citation>
    <scope>NUCLEOTIDE SEQUENCE</scope>
    <source>
        <tissue evidence="1">Shoot tissue taken approximately 20 cm above the soil surface</tissue>
    </source>
</reference>
<accession>A0A0A8XXR0</accession>
<organism evidence="1">
    <name type="scientific">Arundo donax</name>
    <name type="common">Giant reed</name>
    <name type="synonym">Donax arundinaceus</name>
    <dbReference type="NCBI Taxonomy" id="35708"/>
    <lineage>
        <taxon>Eukaryota</taxon>
        <taxon>Viridiplantae</taxon>
        <taxon>Streptophyta</taxon>
        <taxon>Embryophyta</taxon>
        <taxon>Tracheophyta</taxon>
        <taxon>Spermatophyta</taxon>
        <taxon>Magnoliopsida</taxon>
        <taxon>Liliopsida</taxon>
        <taxon>Poales</taxon>
        <taxon>Poaceae</taxon>
        <taxon>PACMAD clade</taxon>
        <taxon>Arundinoideae</taxon>
        <taxon>Arundineae</taxon>
        <taxon>Arundo</taxon>
    </lineage>
</organism>
<name>A0A0A8XXR0_ARUDO</name>
<reference evidence="1" key="1">
    <citation type="submission" date="2014-09" db="EMBL/GenBank/DDBJ databases">
        <authorList>
            <person name="Magalhaes I.L.F."/>
            <person name="Oliveira U."/>
            <person name="Santos F.R."/>
            <person name="Vidigal T.H.D.A."/>
            <person name="Brescovit A.D."/>
            <person name="Santos A.J."/>
        </authorList>
    </citation>
    <scope>NUCLEOTIDE SEQUENCE</scope>
    <source>
        <tissue evidence="1">Shoot tissue taken approximately 20 cm above the soil surface</tissue>
    </source>
</reference>
<dbReference type="EMBL" id="GBRH01280352">
    <property type="protein sequence ID" value="JAD17543.1"/>
    <property type="molecule type" value="Transcribed_RNA"/>
</dbReference>
<protein>
    <submittedName>
        <fullName evidence="1">Uncharacterized protein</fullName>
    </submittedName>
</protein>
<dbReference type="AlphaFoldDB" id="A0A0A8XXR0"/>
<proteinExistence type="predicted"/>
<sequence length="122" mass="13994">MQDKSTSIALHTVQTNHTYSVNTVQVVDKLNCHSVVGVRRRLESRNTSSTRHDFLENQDDHWQQNLCGSFRRIHMTIACNIIDMVSLRIRMSIGSTIYASVFWRNCMSTCSTTDARIDRSVS</sequence>
<evidence type="ECO:0000313" key="1">
    <source>
        <dbReference type="EMBL" id="JAD17543.1"/>
    </source>
</evidence>